<organism evidence="1">
    <name type="scientific">viral metagenome</name>
    <dbReference type="NCBI Taxonomy" id="1070528"/>
    <lineage>
        <taxon>unclassified sequences</taxon>
        <taxon>metagenomes</taxon>
        <taxon>organismal metagenomes</taxon>
    </lineage>
</organism>
<accession>A0A6M3IIL8</accession>
<gene>
    <name evidence="1" type="ORF">MM415B01683_0005</name>
</gene>
<proteinExistence type="predicted"/>
<dbReference type="EMBL" id="MT141260">
    <property type="protein sequence ID" value="QJA57205.1"/>
    <property type="molecule type" value="Genomic_DNA"/>
</dbReference>
<name>A0A6M3IIL8_9ZZZZ</name>
<sequence length="175" mass="18521">MPFTGLKYILTDGDERYYTDTGFLKFYVNQPSTVYVAYDDRITVKPSWLTSAFTDTTLNMVRSDGVTFSIFEKSYPAGQVSLGGCSIPTGGAGGMYSVFIKLSGITPTPTLTPTPTPTPSAGYSSWVTSKGGPAGIKGNLLSVGQIIDGYIDPGSLGFTVSLLNVGTTIDYYLGG</sequence>
<evidence type="ECO:0000313" key="1">
    <source>
        <dbReference type="EMBL" id="QJA57205.1"/>
    </source>
</evidence>
<protein>
    <submittedName>
        <fullName evidence="1">Uncharacterized protein</fullName>
    </submittedName>
</protein>
<reference evidence="1" key="1">
    <citation type="submission" date="2020-03" db="EMBL/GenBank/DDBJ databases">
        <title>The deep terrestrial virosphere.</title>
        <authorList>
            <person name="Holmfeldt K."/>
            <person name="Nilsson E."/>
            <person name="Simone D."/>
            <person name="Lopez-Fernandez M."/>
            <person name="Wu X."/>
            <person name="de Brujin I."/>
            <person name="Lundin D."/>
            <person name="Andersson A."/>
            <person name="Bertilsson S."/>
            <person name="Dopson M."/>
        </authorList>
    </citation>
    <scope>NUCLEOTIDE SEQUENCE</scope>
    <source>
        <strain evidence="1">MM415B01683</strain>
    </source>
</reference>
<dbReference type="AlphaFoldDB" id="A0A6M3IIL8"/>